<dbReference type="HOGENOM" id="CLU_2477576_0_0_7"/>
<sequence length="87" mass="10023">MFACNVDRGISISVTFQNICSILYQEHCHSSISLITCSMKKSVTIIVNYIKGNLVIMVDNFSINFWSRYEQLKIFVYIINSHSTHNV</sequence>
<evidence type="ECO:0000313" key="2">
    <source>
        <dbReference type="Proteomes" id="UP000019140"/>
    </source>
</evidence>
<name>W4L692_9BACT</name>
<dbReference type="Proteomes" id="UP000019140">
    <property type="component" value="Unassembled WGS sequence"/>
</dbReference>
<gene>
    <name evidence="1" type="ORF">ETSY2_51830</name>
</gene>
<dbReference type="EMBL" id="AZHX01002697">
    <property type="protein sequence ID" value="ETW93205.1"/>
    <property type="molecule type" value="Genomic_DNA"/>
</dbReference>
<reference evidence="1 2" key="1">
    <citation type="journal article" date="2014" name="Nature">
        <title>An environmental bacterial taxon with a large and distinct metabolic repertoire.</title>
        <authorList>
            <person name="Wilson M.C."/>
            <person name="Mori T."/>
            <person name="Ruckert C."/>
            <person name="Uria A.R."/>
            <person name="Helf M.J."/>
            <person name="Takada K."/>
            <person name="Gernert C."/>
            <person name="Steffens U.A."/>
            <person name="Heycke N."/>
            <person name="Schmitt S."/>
            <person name="Rinke C."/>
            <person name="Helfrich E.J."/>
            <person name="Brachmann A.O."/>
            <person name="Gurgui C."/>
            <person name="Wakimoto T."/>
            <person name="Kracht M."/>
            <person name="Crusemann M."/>
            <person name="Hentschel U."/>
            <person name="Abe I."/>
            <person name="Matsunaga S."/>
            <person name="Kalinowski J."/>
            <person name="Takeyama H."/>
            <person name="Piel J."/>
        </authorList>
    </citation>
    <scope>NUCLEOTIDE SEQUENCE [LARGE SCALE GENOMIC DNA]</scope>
    <source>
        <strain evidence="2">TSY2</strain>
    </source>
</reference>
<organism evidence="1 2">
    <name type="scientific">Candidatus Entotheonella gemina</name>
    <dbReference type="NCBI Taxonomy" id="1429439"/>
    <lineage>
        <taxon>Bacteria</taxon>
        <taxon>Pseudomonadati</taxon>
        <taxon>Nitrospinota/Tectimicrobiota group</taxon>
        <taxon>Candidatus Tectimicrobiota</taxon>
        <taxon>Candidatus Entotheonellia</taxon>
        <taxon>Candidatus Entotheonellales</taxon>
        <taxon>Candidatus Entotheonellaceae</taxon>
        <taxon>Candidatus Entotheonella</taxon>
    </lineage>
</organism>
<accession>W4L692</accession>
<proteinExistence type="predicted"/>
<keyword evidence="2" id="KW-1185">Reference proteome</keyword>
<dbReference type="AlphaFoldDB" id="W4L692"/>
<protein>
    <submittedName>
        <fullName evidence="1">Uncharacterized protein</fullName>
    </submittedName>
</protein>
<comment type="caution">
    <text evidence="1">The sequence shown here is derived from an EMBL/GenBank/DDBJ whole genome shotgun (WGS) entry which is preliminary data.</text>
</comment>
<evidence type="ECO:0000313" key="1">
    <source>
        <dbReference type="EMBL" id="ETW93205.1"/>
    </source>
</evidence>